<dbReference type="Proteomes" id="UP000830671">
    <property type="component" value="Chromosome 6"/>
</dbReference>
<gene>
    <name evidence="2" type="ORF">CLUP02_12250</name>
</gene>
<reference evidence="2" key="1">
    <citation type="journal article" date="2021" name="Mol. Plant Microbe Interact.">
        <title>Complete Genome Sequence of the Plant-Pathogenic Fungus Colletotrichum lupini.</title>
        <authorList>
            <person name="Baroncelli R."/>
            <person name="Pensec F."/>
            <person name="Da Lio D."/>
            <person name="Boufleur T."/>
            <person name="Vicente I."/>
            <person name="Sarrocco S."/>
            <person name="Picot A."/>
            <person name="Baraldi E."/>
            <person name="Sukno S."/>
            <person name="Thon M."/>
            <person name="Le Floch G."/>
        </authorList>
    </citation>
    <scope>NUCLEOTIDE SEQUENCE</scope>
    <source>
        <strain evidence="2">IMI 504893</strain>
    </source>
</reference>
<sequence>MNSRAEVGKLSFPLQCFVYVGCLERSRTELEGADGLYPRLNVGTITPASNDENPAFDRNVALLRLGPGVTCKPWGARAPFQAVINDLFKMPVPPEAKRIDAETSIVRLCPNFVYESIMGKYQNLFKLIMKKQIICRFRRGEKCHLQRLDKKLAYSGHHLNADWARSNSLTSSLVNKALPSSSSSRPFVSPLPSIFFLLLPIHPFFFLGSFHFFLTLFAQAQGPSETPPLFQADVSHSLLPPSPPQTSHLHTFANPDGRPATPFPPPSARREYKPSPPSGILEQRRTAETCKPSAIFPGLDP</sequence>
<dbReference type="GeneID" id="73346224"/>
<dbReference type="KEGG" id="clup:CLUP02_12250"/>
<dbReference type="RefSeq" id="XP_049148359.1">
    <property type="nucleotide sequence ID" value="XM_049291214.1"/>
</dbReference>
<dbReference type="EMBL" id="CP019478">
    <property type="protein sequence ID" value="UQC86748.1"/>
    <property type="molecule type" value="Genomic_DNA"/>
</dbReference>
<organism evidence="2 3">
    <name type="scientific">Colletotrichum lupini</name>
    <dbReference type="NCBI Taxonomy" id="145971"/>
    <lineage>
        <taxon>Eukaryota</taxon>
        <taxon>Fungi</taxon>
        <taxon>Dikarya</taxon>
        <taxon>Ascomycota</taxon>
        <taxon>Pezizomycotina</taxon>
        <taxon>Sordariomycetes</taxon>
        <taxon>Hypocreomycetidae</taxon>
        <taxon>Glomerellales</taxon>
        <taxon>Glomerellaceae</taxon>
        <taxon>Colletotrichum</taxon>
        <taxon>Colletotrichum acutatum species complex</taxon>
    </lineage>
</organism>
<evidence type="ECO:0000313" key="2">
    <source>
        <dbReference type="EMBL" id="UQC86748.1"/>
    </source>
</evidence>
<dbReference type="AlphaFoldDB" id="A0A9Q8T0S0"/>
<evidence type="ECO:0000313" key="3">
    <source>
        <dbReference type="Proteomes" id="UP000830671"/>
    </source>
</evidence>
<protein>
    <submittedName>
        <fullName evidence="2">Uncharacterized protein</fullName>
    </submittedName>
</protein>
<accession>A0A9Q8T0S0</accession>
<keyword evidence="3" id="KW-1185">Reference proteome</keyword>
<name>A0A9Q8T0S0_9PEZI</name>
<evidence type="ECO:0000256" key="1">
    <source>
        <dbReference type="SAM" id="MobiDB-lite"/>
    </source>
</evidence>
<feature type="region of interest" description="Disordered" evidence="1">
    <location>
        <begin position="229"/>
        <end position="301"/>
    </location>
</feature>
<proteinExistence type="predicted"/>